<comment type="caution">
    <text evidence="1">Lacks conserved residue(s) required for the propagation of feature annotation.</text>
</comment>
<dbReference type="GO" id="GO:0006508">
    <property type="term" value="P:proteolysis"/>
    <property type="evidence" value="ECO:0007669"/>
    <property type="project" value="InterPro"/>
</dbReference>
<evidence type="ECO:0000259" key="3">
    <source>
        <dbReference type="PROSITE" id="PS50215"/>
    </source>
</evidence>
<dbReference type="InterPro" id="IPR001590">
    <property type="entry name" value="Peptidase_M12B"/>
</dbReference>
<feature type="domain" description="Peptidase M12B" evidence="3">
    <location>
        <begin position="128"/>
        <end position="292"/>
    </location>
</feature>
<dbReference type="Gene3D" id="3.40.390.10">
    <property type="entry name" value="Collagenase (Catalytic Domain)"/>
    <property type="match status" value="1"/>
</dbReference>
<evidence type="ECO:0000256" key="2">
    <source>
        <dbReference type="SAM" id="SignalP"/>
    </source>
</evidence>
<dbReference type="OrthoDB" id="7699651at2759"/>
<dbReference type="PROSITE" id="PS50215">
    <property type="entry name" value="ADAM_MEPRO"/>
    <property type="match status" value="1"/>
</dbReference>
<feature type="chain" id="PRO_5035275187" description="Peptidase M12B domain-containing protein" evidence="2">
    <location>
        <begin position="17"/>
        <end position="292"/>
    </location>
</feature>
<dbReference type="AlphaFoldDB" id="A0A8J2MHF2"/>
<proteinExistence type="predicted"/>
<accession>A0A8J2MHF2</accession>
<gene>
    <name evidence="4" type="ORF">HICCMSTLAB_LOCUS3761</name>
</gene>
<organism evidence="4 5">
    <name type="scientific">Cotesia congregata</name>
    <name type="common">Parasitoid wasp</name>
    <name type="synonym">Apanteles congregatus</name>
    <dbReference type="NCBI Taxonomy" id="51543"/>
    <lineage>
        <taxon>Eukaryota</taxon>
        <taxon>Metazoa</taxon>
        <taxon>Ecdysozoa</taxon>
        <taxon>Arthropoda</taxon>
        <taxon>Hexapoda</taxon>
        <taxon>Insecta</taxon>
        <taxon>Pterygota</taxon>
        <taxon>Neoptera</taxon>
        <taxon>Endopterygota</taxon>
        <taxon>Hymenoptera</taxon>
        <taxon>Apocrita</taxon>
        <taxon>Ichneumonoidea</taxon>
        <taxon>Braconidae</taxon>
        <taxon>Microgastrinae</taxon>
        <taxon>Cotesia</taxon>
    </lineage>
</organism>
<feature type="active site" evidence="1">
    <location>
        <position position="288"/>
    </location>
</feature>
<feature type="non-terminal residue" evidence="4">
    <location>
        <position position="1"/>
    </location>
</feature>
<dbReference type="SUPFAM" id="SSF55486">
    <property type="entry name" value="Metalloproteases ('zincins'), catalytic domain"/>
    <property type="match status" value="1"/>
</dbReference>
<keyword evidence="2" id="KW-0732">Signal</keyword>
<evidence type="ECO:0000313" key="4">
    <source>
        <dbReference type="EMBL" id="CAG5083194.1"/>
    </source>
</evidence>
<dbReference type="GO" id="GO:0004222">
    <property type="term" value="F:metalloendopeptidase activity"/>
    <property type="evidence" value="ECO:0007669"/>
    <property type="project" value="InterPro"/>
</dbReference>
<feature type="signal peptide" evidence="2">
    <location>
        <begin position="1"/>
        <end position="16"/>
    </location>
</feature>
<sequence length="292" mass="33145">MKLLILSGLFIAEVTSLLVDSNTPVHLLKTTNSGLIKDTRIGLFDRRKISKFRNSYQTLPFNSIEESAEISRYCNVENNRVGKILGRVNSEPSEEKVGLGIWDTVGSWIGYEPSGRSVRQHTPTPDVIYPEILVIVDYEFYASFDTLNDLISRLYTFWESVDQLYAPLSDPKFKLSIAGVLVPTEPDVFEFLKTSSRFFFWSSGIDYEDVKYKMDSWLYKYKATFSEDDYDVFILMTPSKDSPLFSSTIGLATIGGACHVDNWSQRLSRGGIIYETSNFKNTLTAAHELGHL</sequence>
<dbReference type="EMBL" id="CAJNRD030001118">
    <property type="protein sequence ID" value="CAG5083194.1"/>
    <property type="molecule type" value="Genomic_DNA"/>
</dbReference>
<reference evidence="4" key="1">
    <citation type="submission" date="2021-04" db="EMBL/GenBank/DDBJ databases">
        <authorList>
            <person name="Chebbi M.A.C M."/>
        </authorList>
    </citation>
    <scope>NUCLEOTIDE SEQUENCE</scope>
</reference>
<protein>
    <recommendedName>
        <fullName evidence="3">Peptidase M12B domain-containing protein</fullName>
    </recommendedName>
</protein>
<comment type="caution">
    <text evidence="4">The sequence shown here is derived from an EMBL/GenBank/DDBJ whole genome shotgun (WGS) entry which is preliminary data.</text>
</comment>
<dbReference type="InterPro" id="IPR024079">
    <property type="entry name" value="MetalloPept_cat_dom_sf"/>
</dbReference>
<evidence type="ECO:0000256" key="1">
    <source>
        <dbReference type="PROSITE-ProRule" id="PRU00276"/>
    </source>
</evidence>
<name>A0A8J2MHF2_COTCN</name>
<dbReference type="Proteomes" id="UP000786811">
    <property type="component" value="Unassembled WGS sequence"/>
</dbReference>
<evidence type="ECO:0000313" key="5">
    <source>
        <dbReference type="Proteomes" id="UP000786811"/>
    </source>
</evidence>
<keyword evidence="5" id="KW-1185">Reference proteome</keyword>